<keyword evidence="1" id="KW-0175">Coiled coil</keyword>
<dbReference type="STRING" id="908337.HMPREF9257_0844"/>
<dbReference type="eggNOG" id="ENOG502ZAUB">
    <property type="taxonomic scope" value="Bacteria"/>
</dbReference>
<sequence length="437" mass="52244">MKKMMTTLNRAELYREIWQMSVKKVAEKYNLNYSKLLAACRENSIPIPSSKYWVDLRTGKDVSDLIEPLPDYEKDEIIVESNVKTGKENSLEKVSTVPDEESKDSGVVNYNSELLNSLKNRLQFLPSDKIDSIYEVLINKEFALNKRLNKKVVNYKKSVELWHRKENNSKRDYFDSRYEPNNIERPMFIKEISAESLSRLYKLLDILVELFHALGEKVTDDFKVQIDSDYVEFEIIESKDKIKHELTKEEARELLEYEDAKQQSRYASRPKIRKYDHVFNGVFRIKTSTGKYVRDKKNLLLEEMLGEIVIIFYESYFEIKERREEREEAERLREIERKREDEHRELVNTEKKKTLQLLNVIEDYRLAKDIREYLAILKEVDPTLDEETFRWIEEKANWIDPTVSFEDELLGKREHHKNSDAKINFLNGHTSRNWLNW</sequence>
<organism evidence="2 3">
    <name type="scientific">Eremococcus coleocola ACS-139-V-Col8</name>
    <dbReference type="NCBI Taxonomy" id="908337"/>
    <lineage>
        <taxon>Bacteria</taxon>
        <taxon>Bacillati</taxon>
        <taxon>Bacillota</taxon>
        <taxon>Bacilli</taxon>
        <taxon>Lactobacillales</taxon>
        <taxon>Aerococcaceae</taxon>
        <taxon>Eremococcus</taxon>
    </lineage>
</organism>
<keyword evidence="3" id="KW-1185">Reference proteome</keyword>
<dbReference type="RefSeq" id="WP_006419086.1">
    <property type="nucleotide sequence ID" value="NZ_AENN01000020.1"/>
</dbReference>
<protein>
    <submittedName>
        <fullName evidence="2">Uncharacterized protein</fullName>
    </submittedName>
</protein>
<evidence type="ECO:0000313" key="2">
    <source>
        <dbReference type="EMBL" id="EFR30429.1"/>
    </source>
</evidence>
<dbReference type="Proteomes" id="UP000005990">
    <property type="component" value="Unassembled WGS sequence"/>
</dbReference>
<dbReference type="EMBL" id="AENN01000020">
    <property type="protein sequence ID" value="EFR30429.1"/>
    <property type="molecule type" value="Genomic_DNA"/>
</dbReference>
<gene>
    <name evidence="2" type="ORF">HMPREF9257_0844</name>
</gene>
<evidence type="ECO:0000313" key="3">
    <source>
        <dbReference type="Proteomes" id="UP000005990"/>
    </source>
</evidence>
<feature type="coiled-coil region" evidence="1">
    <location>
        <begin position="319"/>
        <end position="352"/>
    </location>
</feature>
<dbReference type="OrthoDB" id="9777694at2"/>
<accession>E4KRI2</accession>
<reference evidence="2 3" key="1">
    <citation type="submission" date="2010-10" db="EMBL/GenBank/DDBJ databases">
        <authorList>
            <person name="Durkin A.S."/>
            <person name="Madupu R."/>
            <person name="Torralba M."/>
            <person name="Gillis M."/>
            <person name="Methe B."/>
            <person name="Sutton G."/>
            <person name="Nelson K.E."/>
        </authorList>
    </citation>
    <scope>NUCLEOTIDE SEQUENCE [LARGE SCALE GENOMIC DNA]</scope>
    <source>
        <strain evidence="2 3">ACS-139-V-Col8</strain>
    </source>
</reference>
<name>E4KRI2_9LACT</name>
<comment type="caution">
    <text evidence="2">The sequence shown here is derived from an EMBL/GenBank/DDBJ whole genome shotgun (WGS) entry which is preliminary data.</text>
</comment>
<dbReference type="AlphaFoldDB" id="E4KRI2"/>
<evidence type="ECO:0000256" key="1">
    <source>
        <dbReference type="SAM" id="Coils"/>
    </source>
</evidence>
<proteinExistence type="predicted"/>